<accession>A0AAV0L2L3</accession>
<name>A0AAV0L2L3_9ROSI</name>
<feature type="region of interest" description="Disordered" evidence="1">
    <location>
        <begin position="1"/>
        <end position="51"/>
    </location>
</feature>
<evidence type="ECO:0000256" key="1">
    <source>
        <dbReference type="SAM" id="MobiDB-lite"/>
    </source>
</evidence>
<organism evidence="2 3">
    <name type="scientific">Linum tenue</name>
    <dbReference type="NCBI Taxonomy" id="586396"/>
    <lineage>
        <taxon>Eukaryota</taxon>
        <taxon>Viridiplantae</taxon>
        <taxon>Streptophyta</taxon>
        <taxon>Embryophyta</taxon>
        <taxon>Tracheophyta</taxon>
        <taxon>Spermatophyta</taxon>
        <taxon>Magnoliopsida</taxon>
        <taxon>eudicotyledons</taxon>
        <taxon>Gunneridae</taxon>
        <taxon>Pentapetalae</taxon>
        <taxon>rosids</taxon>
        <taxon>fabids</taxon>
        <taxon>Malpighiales</taxon>
        <taxon>Linaceae</taxon>
        <taxon>Linum</taxon>
    </lineage>
</organism>
<dbReference type="EMBL" id="CAMGYJ010000006">
    <property type="protein sequence ID" value="CAI0428132.1"/>
    <property type="molecule type" value="Genomic_DNA"/>
</dbReference>
<feature type="compositionally biased region" description="Basic and acidic residues" evidence="1">
    <location>
        <begin position="1"/>
        <end position="42"/>
    </location>
</feature>
<protein>
    <submittedName>
        <fullName evidence="2">Uncharacterized protein</fullName>
    </submittedName>
</protein>
<dbReference type="Proteomes" id="UP001154282">
    <property type="component" value="Unassembled WGS sequence"/>
</dbReference>
<keyword evidence="3" id="KW-1185">Reference proteome</keyword>
<proteinExistence type="predicted"/>
<evidence type="ECO:0000313" key="2">
    <source>
        <dbReference type="EMBL" id="CAI0428132.1"/>
    </source>
</evidence>
<gene>
    <name evidence="2" type="ORF">LITE_LOCUS21516</name>
</gene>
<sequence>MRGERLVLLHAEGPEVPERRPAEQGGRRRVLEGNRRRQEDHVGWGSHRPPESARLLHGQAAEGRQDQLDHARVQSRFFHSPSSCS</sequence>
<comment type="caution">
    <text evidence="2">The sequence shown here is derived from an EMBL/GenBank/DDBJ whole genome shotgun (WGS) entry which is preliminary data.</text>
</comment>
<reference evidence="2" key="1">
    <citation type="submission" date="2022-08" db="EMBL/GenBank/DDBJ databases">
        <authorList>
            <person name="Gutierrez-Valencia J."/>
        </authorList>
    </citation>
    <scope>NUCLEOTIDE SEQUENCE</scope>
</reference>
<dbReference type="AlphaFoldDB" id="A0AAV0L2L3"/>
<evidence type="ECO:0000313" key="3">
    <source>
        <dbReference type="Proteomes" id="UP001154282"/>
    </source>
</evidence>